<organism evidence="7 8">
    <name type="scientific">Tamaricihabitans halophyticus</name>
    <dbReference type="NCBI Taxonomy" id="1262583"/>
    <lineage>
        <taxon>Bacteria</taxon>
        <taxon>Bacillati</taxon>
        <taxon>Actinomycetota</taxon>
        <taxon>Actinomycetes</taxon>
        <taxon>Pseudonocardiales</taxon>
        <taxon>Pseudonocardiaceae</taxon>
        <taxon>Tamaricihabitans</taxon>
    </lineage>
</organism>
<feature type="transmembrane region" description="Helical" evidence="5">
    <location>
        <begin position="304"/>
        <end position="324"/>
    </location>
</feature>
<keyword evidence="3 5" id="KW-1133">Transmembrane helix</keyword>
<evidence type="ECO:0000313" key="8">
    <source>
        <dbReference type="Proteomes" id="UP000294911"/>
    </source>
</evidence>
<evidence type="ECO:0000256" key="5">
    <source>
        <dbReference type="SAM" id="Phobius"/>
    </source>
</evidence>
<dbReference type="InterPro" id="IPR052524">
    <property type="entry name" value="MFS_Cyanate_Porter"/>
</dbReference>
<gene>
    <name evidence="7" type="ORF">EV191_1011472</name>
</gene>
<feature type="transmembrane region" description="Helical" evidence="5">
    <location>
        <begin position="248"/>
        <end position="267"/>
    </location>
</feature>
<comment type="caution">
    <text evidence="7">The sequence shown here is derived from an EMBL/GenBank/DDBJ whole genome shotgun (WGS) entry which is preliminary data.</text>
</comment>
<dbReference type="PANTHER" id="PTHR23523">
    <property type="match status" value="1"/>
</dbReference>
<comment type="subcellular location">
    <subcellularLocation>
        <location evidence="1">Cell membrane</location>
        <topology evidence="1">Multi-pass membrane protein</topology>
    </subcellularLocation>
</comment>
<feature type="domain" description="Major facilitator superfamily (MFS) profile" evidence="6">
    <location>
        <begin position="9"/>
        <end position="395"/>
    </location>
</feature>
<feature type="transmembrane region" description="Helical" evidence="5">
    <location>
        <begin position="336"/>
        <end position="360"/>
    </location>
</feature>
<evidence type="ECO:0000259" key="6">
    <source>
        <dbReference type="PROSITE" id="PS50850"/>
    </source>
</evidence>
<keyword evidence="4 5" id="KW-0472">Membrane</keyword>
<dbReference type="EMBL" id="SLXQ01000001">
    <property type="protein sequence ID" value="TCP57515.1"/>
    <property type="molecule type" value="Genomic_DNA"/>
</dbReference>
<feature type="transmembrane region" description="Helical" evidence="5">
    <location>
        <begin position="166"/>
        <end position="186"/>
    </location>
</feature>
<dbReference type="SUPFAM" id="SSF103473">
    <property type="entry name" value="MFS general substrate transporter"/>
    <property type="match status" value="1"/>
</dbReference>
<dbReference type="GO" id="GO:0022857">
    <property type="term" value="F:transmembrane transporter activity"/>
    <property type="evidence" value="ECO:0007669"/>
    <property type="project" value="InterPro"/>
</dbReference>
<dbReference type="GO" id="GO:0005886">
    <property type="term" value="C:plasma membrane"/>
    <property type="evidence" value="ECO:0007669"/>
    <property type="project" value="UniProtKB-SubCell"/>
</dbReference>
<name>A0A4R2RDN2_9PSEU</name>
<dbReference type="InterPro" id="IPR036259">
    <property type="entry name" value="MFS_trans_sf"/>
</dbReference>
<protein>
    <submittedName>
        <fullName evidence="7">CP family cyanate transporter-like MFS transporter</fullName>
    </submittedName>
</protein>
<dbReference type="Gene3D" id="1.20.1250.20">
    <property type="entry name" value="MFS general substrate transporter like domains"/>
    <property type="match status" value="1"/>
</dbReference>
<keyword evidence="8" id="KW-1185">Reference proteome</keyword>
<sequence length="406" mass="41873">MRQTRSRGALTLLIIGILLVATNLRASFTGVGSVLSFISTELGLSPGVAGAVTTLPLLGFAVVSPLAPALSRRLGVERALLAALLTLALGTVLRSVPTLSTVALFLGTAIIGAAIAVGNVLLPTLIKRDFPNSISMLTGAYTLIMGAFAALSSGTVVPIATHLPGGWRTALGCWVLLTLLAIAVWLPQVRGQARGEASAEPAPVVRLPWRSPLAWVVTLYMGLQSLTFYVLVAWLPSVLQDNGMSPTMAGWHLFFMQTVALVMNLAVPLVMRRLPDQRLIAGLTSTIGLIACLGLLLLPGWASLWTVVAGLSTGSSIVLALSFLSLRAPDAASATALSGMAQSIGYLIAAVGPVLLGTLHSLSGGWIVPLTALCLAAAAQVVTAVIAGRGLITTQHAPARTARLAG</sequence>
<dbReference type="PROSITE" id="PS50850">
    <property type="entry name" value="MFS"/>
    <property type="match status" value="1"/>
</dbReference>
<evidence type="ECO:0000256" key="3">
    <source>
        <dbReference type="ARBA" id="ARBA00022989"/>
    </source>
</evidence>
<evidence type="ECO:0000256" key="1">
    <source>
        <dbReference type="ARBA" id="ARBA00004651"/>
    </source>
</evidence>
<feature type="transmembrane region" description="Helical" evidence="5">
    <location>
        <begin position="42"/>
        <end position="67"/>
    </location>
</feature>
<dbReference type="RefSeq" id="WP_132875985.1">
    <property type="nucleotide sequence ID" value="NZ_SLXQ01000001.1"/>
</dbReference>
<feature type="transmembrane region" description="Helical" evidence="5">
    <location>
        <begin position="279"/>
        <end position="298"/>
    </location>
</feature>
<evidence type="ECO:0000256" key="4">
    <source>
        <dbReference type="ARBA" id="ARBA00023136"/>
    </source>
</evidence>
<dbReference type="AlphaFoldDB" id="A0A4R2RDN2"/>
<keyword evidence="2 5" id="KW-0812">Transmembrane</keyword>
<feature type="transmembrane region" description="Helical" evidence="5">
    <location>
        <begin position="213"/>
        <end position="236"/>
    </location>
</feature>
<feature type="transmembrane region" description="Helical" evidence="5">
    <location>
        <begin position="102"/>
        <end position="122"/>
    </location>
</feature>
<dbReference type="InterPro" id="IPR020846">
    <property type="entry name" value="MFS_dom"/>
</dbReference>
<feature type="transmembrane region" description="Helical" evidence="5">
    <location>
        <begin position="366"/>
        <end position="387"/>
    </location>
</feature>
<dbReference type="Proteomes" id="UP000294911">
    <property type="component" value="Unassembled WGS sequence"/>
</dbReference>
<evidence type="ECO:0000313" key="7">
    <source>
        <dbReference type="EMBL" id="TCP57515.1"/>
    </source>
</evidence>
<reference evidence="7 8" key="1">
    <citation type="submission" date="2019-03" db="EMBL/GenBank/DDBJ databases">
        <title>Genomic Encyclopedia of Type Strains, Phase IV (KMG-IV): sequencing the most valuable type-strain genomes for metagenomic binning, comparative biology and taxonomic classification.</title>
        <authorList>
            <person name="Goeker M."/>
        </authorList>
    </citation>
    <scope>NUCLEOTIDE SEQUENCE [LARGE SCALE GENOMIC DNA]</scope>
    <source>
        <strain evidence="7 8">DSM 45765</strain>
    </source>
</reference>
<feature type="transmembrane region" description="Helical" evidence="5">
    <location>
        <begin position="134"/>
        <end position="160"/>
    </location>
</feature>
<proteinExistence type="predicted"/>
<accession>A0A4R2RDN2</accession>
<feature type="transmembrane region" description="Helical" evidence="5">
    <location>
        <begin position="79"/>
        <end position="96"/>
    </location>
</feature>
<evidence type="ECO:0000256" key="2">
    <source>
        <dbReference type="ARBA" id="ARBA00022692"/>
    </source>
</evidence>
<dbReference type="OrthoDB" id="5317164at2"/>
<dbReference type="PANTHER" id="PTHR23523:SF2">
    <property type="entry name" value="2-NITROIMIDAZOLE TRANSPORTER"/>
    <property type="match status" value="1"/>
</dbReference>
<dbReference type="Pfam" id="PF07690">
    <property type="entry name" value="MFS_1"/>
    <property type="match status" value="1"/>
</dbReference>
<dbReference type="InterPro" id="IPR011701">
    <property type="entry name" value="MFS"/>
</dbReference>